<keyword evidence="5" id="KW-1185">Reference proteome</keyword>
<sequence>MTETLFEARPAVLAQGPWDPAKFPISTEGTRALPMPVAVADAESLKPFFGHLEIGGTHLVSEGSLGQPLESGKGEPYYGTPGIEFEKGVLYEDRRMDLCKMVVGPDHIGRLMRSLRTNEFVRHFLLGNNIIGPVGAREIARFVDEFPDRIDTWYLAGNCIDGPSFRILVDGLAKSEAVTNVWLKRNPLSSEASTDVSRLITTARNLRTLDLDQTELGDAGVAAAFRHLRDHVPAAGGKLALENIYLNGTGVSVNAAKAIGAFLSEPHCQLTSLYLSCNPIGDDGATALSAHLASSGTLARLILTSTGLTTKGAIALCASLKGHPALRVLDLSQAFTTQDLGQAYNYIEDGAVPYIVDLIESSRSLEYLALGHCAVTPAGLRTISAAVARSDSLLFYIATSILPDTTTATQPASVILAPSDAPPRPEAPPRNAQEQADGLARARLEANIKKRYGEEMGYSEFLAGERRWLVSDRDDVRKIDSVYRNRDARLARRQLVTLVKDWEEGDDTLRRVMGAQGPACPMRQGA</sequence>
<dbReference type="GO" id="GO:0005829">
    <property type="term" value="C:cytosol"/>
    <property type="evidence" value="ECO:0007669"/>
    <property type="project" value="TreeGrafter"/>
</dbReference>
<dbReference type="PANTHER" id="PTHR24113">
    <property type="entry name" value="RAN GTPASE-ACTIVATING PROTEIN 1"/>
    <property type="match status" value="1"/>
</dbReference>
<keyword evidence="2" id="KW-0433">Leucine-rich repeat</keyword>
<accession>A0AAJ0FM10</accession>
<dbReference type="InterPro" id="IPR001611">
    <property type="entry name" value="Leu-rich_rpt"/>
</dbReference>
<name>A0AAJ0FM10_9PEZI</name>
<dbReference type="GO" id="GO:0005096">
    <property type="term" value="F:GTPase activator activity"/>
    <property type="evidence" value="ECO:0007669"/>
    <property type="project" value="UniProtKB-KW"/>
</dbReference>
<protein>
    <recommendedName>
        <fullName evidence="6">RNI-like protein</fullName>
    </recommendedName>
</protein>
<dbReference type="PANTHER" id="PTHR24113:SF12">
    <property type="entry name" value="RAN GTPASE-ACTIVATING PROTEIN 1"/>
    <property type="match status" value="1"/>
</dbReference>
<comment type="caution">
    <text evidence="4">The sequence shown here is derived from an EMBL/GenBank/DDBJ whole genome shotgun (WGS) entry which is preliminary data.</text>
</comment>
<dbReference type="InterPro" id="IPR032675">
    <property type="entry name" value="LRR_dom_sf"/>
</dbReference>
<dbReference type="SUPFAM" id="SSF52047">
    <property type="entry name" value="RNI-like"/>
    <property type="match status" value="1"/>
</dbReference>
<evidence type="ECO:0000256" key="3">
    <source>
        <dbReference type="ARBA" id="ARBA00022737"/>
    </source>
</evidence>
<gene>
    <name evidence="4" type="ORF">QBC33DRAFT_64769</name>
</gene>
<evidence type="ECO:0008006" key="6">
    <source>
        <dbReference type="Google" id="ProtNLM"/>
    </source>
</evidence>
<dbReference type="GO" id="GO:0048471">
    <property type="term" value="C:perinuclear region of cytoplasm"/>
    <property type="evidence" value="ECO:0007669"/>
    <property type="project" value="TreeGrafter"/>
</dbReference>
<dbReference type="EMBL" id="MU839008">
    <property type="protein sequence ID" value="KAK1767294.1"/>
    <property type="molecule type" value="Genomic_DNA"/>
</dbReference>
<dbReference type="AlphaFoldDB" id="A0AAJ0FM10"/>
<dbReference type="InterPro" id="IPR027038">
    <property type="entry name" value="RanGap"/>
</dbReference>
<dbReference type="Pfam" id="PF13516">
    <property type="entry name" value="LRR_6"/>
    <property type="match status" value="3"/>
</dbReference>
<dbReference type="GO" id="GO:0031267">
    <property type="term" value="F:small GTPase binding"/>
    <property type="evidence" value="ECO:0007669"/>
    <property type="project" value="TreeGrafter"/>
</dbReference>
<dbReference type="GO" id="GO:0005634">
    <property type="term" value="C:nucleus"/>
    <property type="evidence" value="ECO:0007669"/>
    <property type="project" value="TreeGrafter"/>
</dbReference>
<dbReference type="Gene3D" id="3.80.10.10">
    <property type="entry name" value="Ribonuclease Inhibitor"/>
    <property type="match status" value="2"/>
</dbReference>
<dbReference type="GeneID" id="85316136"/>
<keyword evidence="3" id="KW-0677">Repeat</keyword>
<reference evidence="4" key="1">
    <citation type="submission" date="2023-06" db="EMBL/GenBank/DDBJ databases">
        <title>Genome-scale phylogeny and comparative genomics of the fungal order Sordariales.</title>
        <authorList>
            <consortium name="Lawrence Berkeley National Laboratory"/>
            <person name="Hensen N."/>
            <person name="Bonometti L."/>
            <person name="Westerberg I."/>
            <person name="Brannstrom I.O."/>
            <person name="Guillou S."/>
            <person name="Cros-Aarteil S."/>
            <person name="Calhoun S."/>
            <person name="Haridas S."/>
            <person name="Kuo A."/>
            <person name="Mondo S."/>
            <person name="Pangilinan J."/>
            <person name="Riley R."/>
            <person name="Labutti K."/>
            <person name="Andreopoulos B."/>
            <person name="Lipzen A."/>
            <person name="Chen C."/>
            <person name="Yanf M."/>
            <person name="Daum C."/>
            <person name="Ng V."/>
            <person name="Clum A."/>
            <person name="Steindorff A."/>
            <person name="Ohm R."/>
            <person name="Martin F."/>
            <person name="Silar P."/>
            <person name="Natvig D."/>
            <person name="Lalanne C."/>
            <person name="Gautier V."/>
            <person name="Ament-Velasquez S.L."/>
            <person name="Kruys A."/>
            <person name="Hutchinson M.I."/>
            <person name="Powell A.J."/>
            <person name="Barry K."/>
            <person name="Miller A.N."/>
            <person name="Grigoriev I.V."/>
            <person name="Debuchy R."/>
            <person name="Gladieux P."/>
            <person name="Thoren M.H."/>
            <person name="Johannesson H."/>
        </authorList>
    </citation>
    <scope>NUCLEOTIDE SEQUENCE</scope>
    <source>
        <strain evidence="4">8032-3</strain>
    </source>
</reference>
<dbReference type="Proteomes" id="UP001244011">
    <property type="component" value="Unassembled WGS sequence"/>
</dbReference>
<dbReference type="SMART" id="SM00368">
    <property type="entry name" value="LRR_RI"/>
    <property type="match status" value="6"/>
</dbReference>
<evidence type="ECO:0000313" key="4">
    <source>
        <dbReference type="EMBL" id="KAK1767294.1"/>
    </source>
</evidence>
<evidence type="ECO:0000313" key="5">
    <source>
        <dbReference type="Proteomes" id="UP001244011"/>
    </source>
</evidence>
<proteinExistence type="predicted"/>
<keyword evidence="1" id="KW-0343">GTPase activation</keyword>
<dbReference type="RefSeq" id="XP_060283507.1">
    <property type="nucleotide sequence ID" value="XM_060432949.1"/>
</dbReference>
<evidence type="ECO:0000256" key="2">
    <source>
        <dbReference type="ARBA" id="ARBA00022614"/>
    </source>
</evidence>
<evidence type="ECO:0000256" key="1">
    <source>
        <dbReference type="ARBA" id="ARBA00022468"/>
    </source>
</evidence>
<organism evidence="4 5">
    <name type="scientific">Phialemonium atrogriseum</name>
    <dbReference type="NCBI Taxonomy" id="1093897"/>
    <lineage>
        <taxon>Eukaryota</taxon>
        <taxon>Fungi</taxon>
        <taxon>Dikarya</taxon>
        <taxon>Ascomycota</taxon>
        <taxon>Pezizomycotina</taxon>
        <taxon>Sordariomycetes</taxon>
        <taxon>Sordariomycetidae</taxon>
        <taxon>Cephalothecales</taxon>
        <taxon>Cephalothecaceae</taxon>
        <taxon>Phialemonium</taxon>
    </lineage>
</organism>
<dbReference type="GO" id="GO:0006913">
    <property type="term" value="P:nucleocytoplasmic transport"/>
    <property type="evidence" value="ECO:0007669"/>
    <property type="project" value="TreeGrafter"/>
</dbReference>